<reference evidence="4" key="1">
    <citation type="journal article" date="2021" name="Microorganisms">
        <title>Acidisoma silvae sp. nov. and Acidisomacellulosilytica sp. nov., Two Acidophilic Bacteria Isolated from Decaying Wood, Hydrolyzing Cellulose and Producing Poly-3-hydroxybutyrate.</title>
        <authorList>
            <person name="Mieszkin S."/>
            <person name="Pouder E."/>
            <person name="Uroz S."/>
            <person name="Simon-Colin C."/>
            <person name="Alain K."/>
        </authorList>
    </citation>
    <scope>NUCLEOTIDE SEQUENCE</scope>
    <source>
        <strain evidence="4">HW T2.11</strain>
    </source>
</reference>
<evidence type="ECO:0000313" key="4">
    <source>
        <dbReference type="EMBL" id="MCB8873842.1"/>
    </source>
</evidence>
<evidence type="ECO:0000256" key="2">
    <source>
        <dbReference type="ARBA" id="ARBA00023002"/>
    </source>
</evidence>
<dbReference type="SUPFAM" id="SSF51735">
    <property type="entry name" value="NAD(P)-binding Rossmann-fold domains"/>
    <property type="match status" value="1"/>
</dbReference>
<dbReference type="EMBL" id="JAESVB010000001">
    <property type="protein sequence ID" value="MCB8873842.1"/>
    <property type="molecule type" value="Genomic_DNA"/>
</dbReference>
<gene>
    <name evidence="4" type="ORF">ASILVAE211_01515</name>
</gene>
<evidence type="ECO:0000256" key="1">
    <source>
        <dbReference type="ARBA" id="ARBA00006484"/>
    </source>
</evidence>
<proteinExistence type="inferred from homology"/>
<dbReference type="InterPro" id="IPR036291">
    <property type="entry name" value="NAD(P)-bd_dom_sf"/>
</dbReference>
<dbReference type="PRINTS" id="PR00080">
    <property type="entry name" value="SDRFAMILY"/>
</dbReference>
<dbReference type="PRINTS" id="PR00081">
    <property type="entry name" value="GDHRDH"/>
</dbReference>
<keyword evidence="5" id="KW-1185">Reference proteome</keyword>
<dbReference type="CDD" id="cd05233">
    <property type="entry name" value="SDR_c"/>
    <property type="match status" value="1"/>
</dbReference>
<dbReference type="Pfam" id="PF13561">
    <property type="entry name" value="adh_short_C2"/>
    <property type="match status" value="1"/>
</dbReference>
<dbReference type="RefSeq" id="WP_227319519.1">
    <property type="nucleotide sequence ID" value="NZ_JAESVB010000001.1"/>
</dbReference>
<dbReference type="InterPro" id="IPR020904">
    <property type="entry name" value="Sc_DH/Rdtase_CS"/>
</dbReference>
<dbReference type="PANTHER" id="PTHR42760">
    <property type="entry name" value="SHORT-CHAIN DEHYDROGENASES/REDUCTASES FAMILY MEMBER"/>
    <property type="match status" value="1"/>
</dbReference>
<keyword evidence="2" id="KW-0560">Oxidoreductase</keyword>
<dbReference type="SMART" id="SM00822">
    <property type="entry name" value="PKS_KR"/>
    <property type="match status" value="1"/>
</dbReference>
<dbReference type="InterPro" id="IPR002347">
    <property type="entry name" value="SDR_fam"/>
</dbReference>
<feature type="domain" description="Ketoreductase" evidence="3">
    <location>
        <begin position="5"/>
        <end position="190"/>
    </location>
</feature>
<dbReference type="Proteomes" id="UP000708298">
    <property type="component" value="Unassembled WGS sequence"/>
</dbReference>
<name>A0A964DXA2_9PROT</name>
<dbReference type="AlphaFoldDB" id="A0A964DXA2"/>
<comment type="caution">
    <text evidence="4">The sequence shown here is derived from an EMBL/GenBank/DDBJ whole genome shotgun (WGS) entry which is preliminary data.</text>
</comment>
<protein>
    <submittedName>
        <fullName evidence="4">SDR family oxidoreductase</fullName>
    </submittedName>
</protein>
<dbReference type="PROSITE" id="PS00061">
    <property type="entry name" value="ADH_SHORT"/>
    <property type="match status" value="1"/>
</dbReference>
<evidence type="ECO:0000313" key="5">
    <source>
        <dbReference type="Proteomes" id="UP000708298"/>
    </source>
</evidence>
<dbReference type="InterPro" id="IPR057326">
    <property type="entry name" value="KR_dom"/>
</dbReference>
<dbReference type="PANTHER" id="PTHR42760:SF40">
    <property type="entry name" value="3-OXOACYL-[ACYL-CARRIER-PROTEIN] REDUCTASE, CHLOROPLASTIC"/>
    <property type="match status" value="1"/>
</dbReference>
<organism evidence="4 5">
    <name type="scientific">Acidisoma silvae</name>
    <dbReference type="NCBI Taxonomy" id="2802396"/>
    <lineage>
        <taxon>Bacteria</taxon>
        <taxon>Pseudomonadati</taxon>
        <taxon>Pseudomonadota</taxon>
        <taxon>Alphaproteobacteria</taxon>
        <taxon>Acetobacterales</taxon>
        <taxon>Acidocellaceae</taxon>
        <taxon>Acidisoma</taxon>
    </lineage>
</organism>
<dbReference type="GO" id="GO:0016616">
    <property type="term" value="F:oxidoreductase activity, acting on the CH-OH group of donors, NAD or NADP as acceptor"/>
    <property type="evidence" value="ECO:0007669"/>
    <property type="project" value="UniProtKB-ARBA"/>
</dbReference>
<reference evidence="4" key="2">
    <citation type="submission" date="2021-01" db="EMBL/GenBank/DDBJ databases">
        <authorList>
            <person name="Mieszkin S."/>
            <person name="Pouder E."/>
            <person name="Alain K."/>
        </authorList>
    </citation>
    <scope>NUCLEOTIDE SEQUENCE</scope>
    <source>
        <strain evidence="4">HW T2.11</strain>
    </source>
</reference>
<evidence type="ECO:0000259" key="3">
    <source>
        <dbReference type="SMART" id="SM00822"/>
    </source>
</evidence>
<accession>A0A964DXA2</accession>
<sequence length="247" mass="24735">MTQLAAVLVTGGSRGIGAAICRQLAAQGYPVAVNYTSRADAAEAVVSDIKAAGGQAVAVGGDVADPAAVAAMFTAAEAALGPIGGLVNNAGLIGTAARVEKQTPADLERLFAVNVFGTIYCAQEAVRRMSTAQGGQGGSIVNVSSVAARLGGLNGVVPYAATKGAVESFSKGLSNEVAREGIRVNVVAPGMTATDMTTPEMREQAQRSGIPMGRVGEAEEIAQAVLWLISPASSYVTGTVVTVSGGR</sequence>
<dbReference type="FunFam" id="3.40.50.720:FF:000173">
    <property type="entry name" value="3-oxoacyl-[acyl-carrier protein] reductase"/>
    <property type="match status" value="1"/>
</dbReference>
<dbReference type="GO" id="GO:0030497">
    <property type="term" value="P:fatty acid elongation"/>
    <property type="evidence" value="ECO:0007669"/>
    <property type="project" value="TreeGrafter"/>
</dbReference>
<comment type="similarity">
    <text evidence="1">Belongs to the short-chain dehydrogenases/reductases (SDR) family.</text>
</comment>
<dbReference type="Gene3D" id="3.40.50.720">
    <property type="entry name" value="NAD(P)-binding Rossmann-like Domain"/>
    <property type="match status" value="1"/>
</dbReference>